<sequence>MRKINALHIRFYAQKAGTCSEHVSVGWLAYPTASQRKKKHRKEKLKIGLVILGRSGPHPTNFIVRLDDEALTTFVRATSPDCPRRADKTLHRVDPGIVTRLRQKAEKSSASAAREVQAFYGRQLRGAPRRATPTLCDTLVTKAVSGSLAFAGENPDGPVLAFVVAVSG</sequence>
<name>G3JAL3_CORMM</name>
<reference evidence="1 2" key="1">
    <citation type="journal article" date="2011" name="Genome Biol.">
        <title>Genome sequence of the insect pathogenic fungus Cordyceps militaris, a valued traditional Chinese medicine.</title>
        <authorList>
            <person name="Zheng P."/>
            <person name="Xia Y."/>
            <person name="Xiao G."/>
            <person name="Xiong C."/>
            <person name="Hu X."/>
            <person name="Zhang S."/>
            <person name="Zheng H."/>
            <person name="Huang Y."/>
            <person name="Zhou Y."/>
            <person name="Wang S."/>
            <person name="Zhao G.P."/>
            <person name="Liu X."/>
            <person name="St Leger R.J."/>
            <person name="Wang C."/>
        </authorList>
    </citation>
    <scope>NUCLEOTIDE SEQUENCE [LARGE SCALE GENOMIC DNA]</scope>
    <source>
        <strain evidence="1 2">CM01</strain>
    </source>
</reference>
<dbReference type="RefSeq" id="XP_006667815.1">
    <property type="nucleotide sequence ID" value="XM_006667752.1"/>
</dbReference>
<dbReference type="HOGENOM" id="CLU_1586400_0_0_1"/>
<proteinExistence type="predicted"/>
<evidence type="ECO:0000313" key="1">
    <source>
        <dbReference type="EMBL" id="EGX94329.1"/>
    </source>
</evidence>
<gene>
    <name evidence="1" type="ORF">CCM_02600</name>
</gene>
<dbReference type="KEGG" id="cmt:CCM_02600"/>
<dbReference type="Proteomes" id="UP000001610">
    <property type="component" value="Unassembled WGS sequence"/>
</dbReference>
<dbReference type="InParanoid" id="G3JAL3"/>
<protein>
    <submittedName>
        <fullName evidence="1">Uncharacterized protein</fullName>
    </submittedName>
</protein>
<organism evidence="1 2">
    <name type="scientific">Cordyceps militaris (strain CM01)</name>
    <name type="common">Caterpillar fungus</name>
    <dbReference type="NCBI Taxonomy" id="983644"/>
    <lineage>
        <taxon>Eukaryota</taxon>
        <taxon>Fungi</taxon>
        <taxon>Dikarya</taxon>
        <taxon>Ascomycota</taxon>
        <taxon>Pezizomycotina</taxon>
        <taxon>Sordariomycetes</taxon>
        <taxon>Hypocreomycetidae</taxon>
        <taxon>Hypocreales</taxon>
        <taxon>Cordycipitaceae</taxon>
        <taxon>Cordyceps</taxon>
    </lineage>
</organism>
<dbReference type="AlphaFoldDB" id="G3JAL3"/>
<dbReference type="VEuPathDB" id="FungiDB:CCM_02600"/>
<keyword evidence="2" id="KW-1185">Reference proteome</keyword>
<dbReference type="EMBL" id="JH126400">
    <property type="protein sequence ID" value="EGX94329.1"/>
    <property type="molecule type" value="Genomic_DNA"/>
</dbReference>
<dbReference type="GeneID" id="18164627"/>
<accession>G3JAL3</accession>
<evidence type="ECO:0000313" key="2">
    <source>
        <dbReference type="Proteomes" id="UP000001610"/>
    </source>
</evidence>